<keyword evidence="4" id="KW-1185">Reference proteome</keyword>
<gene>
    <name evidence="3" type="ORF">MIT9_P1266</name>
</gene>
<keyword evidence="2" id="KW-1133">Transmembrane helix</keyword>
<evidence type="ECO:0000313" key="4">
    <source>
        <dbReference type="Proteomes" id="UP001321825"/>
    </source>
</evidence>
<dbReference type="EMBL" id="AP024714">
    <property type="protein sequence ID" value="BCX81688.1"/>
    <property type="molecule type" value="Genomic_DNA"/>
</dbReference>
<protein>
    <recommendedName>
        <fullName evidence="5">Copper oxidase</fullName>
    </recommendedName>
</protein>
<evidence type="ECO:0008006" key="5">
    <source>
        <dbReference type="Google" id="ProtNLM"/>
    </source>
</evidence>
<accession>A0AAU9C263</accession>
<name>A0AAU9C263_9GAMM</name>
<sequence>MIQVLLCRGGTGRVRSPGRRESVPGGLKPARPGRVHPANGPALSRLAGILLLLFSLTGLAHAGHRMDMDSMVMNENPTRLPQGCAQISEDVKITVHASRKYAKKFPGLVFAYDRQSWEVPPCARLTVRFVNEDHIRHQFMVHGLPQDLYPMGMFTIEVSGPGEETASFILPPYKKTYLVHCDIAQHTEHGMKAQLKVAGGDRDLTSLPGLTKPVRPDRYPTRWTGGRIAFLVLALAGGILLVWAGRWILRSLAED</sequence>
<feature type="transmembrane region" description="Helical" evidence="2">
    <location>
        <begin position="228"/>
        <end position="249"/>
    </location>
</feature>
<organism evidence="3 4">
    <name type="scientific">Methylomarinovum caldicuralii</name>
    <dbReference type="NCBI Taxonomy" id="438856"/>
    <lineage>
        <taxon>Bacteria</taxon>
        <taxon>Pseudomonadati</taxon>
        <taxon>Pseudomonadota</taxon>
        <taxon>Gammaproteobacteria</taxon>
        <taxon>Methylococcales</taxon>
        <taxon>Methylothermaceae</taxon>
        <taxon>Methylomarinovum</taxon>
    </lineage>
</organism>
<evidence type="ECO:0000256" key="1">
    <source>
        <dbReference type="SAM" id="MobiDB-lite"/>
    </source>
</evidence>
<keyword evidence="2" id="KW-0812">Transmembrane</keyword>
<keyword evidence="2" id="KW-0472">Membrane</keyword>
<proteinExistence type="predicted"/>
<dbReference type="CDD" id="cd00920">
    <property type="entry name" value="Cupredoxin"/>
    <property type="match status" value="1"/>
</dbReference>
<evidence type="ECO:0000256" key="2">
    <source>
        <dbReference type="SAM" id="Phobius"/>
    </source>
</evidence>
<feature type="transmembrane region" description="Helical" evidence="2">
    <location>
        <begin position="42"/>
        <end position="63"/>
    </location>
</feature>
<dbReference type="InterPro" id="IPR008972">
    <property type="entry name" value="Cupredoxin"/>
</dbReference>
<dbReference type="Gene3D" id="2.60.40.420">
    <property type="entry name" value="Cupredoxins - blue copper proteins"/>
    <property type="match status" value="1"/>
</dbReference>
<dbReference type="Proteomes" id="UP001321825">
    <property type="component" value="Chromosome"/>
</dbReference>
<reference evidence="4" key="1">
    <citation type="journal article" date="2024" name="Int. J. Syst. Evol. Microbiol.">
        <title>Methylomarinovum tepidoasis sp. nov., a moderately thermophilic methanotroph of the family Methylothermaceae isolated from a deep-sea hydrothermal field.</title>
        <authorList>
            <person name="Hirayama H."/>
            <person name="Takaki Y."/>
            <person name="Abe M."/>
            <person name="Miyazaki M."/>
            <person name="Uematsu K."/>
            <person name="Matsui Y."/>
            <person name="Takai K."/>
        </authorList>
    </citation>
    <scope>NUCLEOTIDE SEQUENCE [LARGE SCALE GENOMIC DNA]</scope>
    <source>
        <strain evidence="4">IT-9</strain>
    </source>
</reference>
<dbReference type="AlphaFoldDB" id="A0AAU9C263"/>
<dbReference type="SUPFAM" id="SSF49503">
    <property type="entry name" value="Cupredoxins"/>
    <property type="match status" value="1"/>
</dbReference>
<feature type="region of interest" description="Disordered" evidence="1">
    <location>
        <begin position="12"/>
        <end position="38"/>
    </location>
</feature>
<evidence type="ECO:0000313" key="3">
    <source>
        <dbReference type="EMBL" id="BCX81688.1"/>
    </source>
</evidence>
<dbReference type="KEGG" id="mcau:MIT9_P1266"/>